<comment type="caution">
    <text evidence="1">The sequence shown here is derived from an EMBL/GenBank/DDBJ whole genome shotgun (WGS) entry which is preliminary data.</text>
</comment>
<dbReference type="OrthoDB" id="10248493at2759"/>
<dbReference type="VEuPathDB" id="GiardiaDB:GMRT_13614"/>
<gene>
    <name evidence="1" type="ORF">GMRT_13614</name>
</gene>
<name>A0A4Z1SW85_GIAMU</name>
<organism evidence="1 2">
    <name type="scientific">Giardia muris</name>
    <dbReference type="NCBI Taxonomy" id="5742"/>
    <lineage>
        <taxon>Eukaryota</taxon>
        <taxon>Metamonada</taxon>
        <taxon>Diplomonadida</taxon>
        <taxon>Hexamitidae</taxon>
        <taxon>Giardiinae</taxon>
        <taxon>Giardia</taxon>
    </lineage>
</organism>
<proteinExistence type="predicted"/>
<dbReference type="EMBL" id="VDLU01000001">
    <property type="protein sequence ID" value="TNJ30034.1"/>
    <property type="molecule type" value="Genomic_DNA"/>
</dbReference>
<keyword evidence="2" id="KW-1185">Reference proteome</keyword>
<reference evidence="1 2" key="1">
    <citation type="submission" date="2019-05" db="EMBL/GenBank/DDBJ databases">
        <title>The compact genome of Giardia muris reveals important steps in the evolution of intestinal protozoan parasites.</title>
        <authorList>
            <person name="Xu F."/>
            <person name="Jimenez-Gonzalez A."/>
            <person name="Einarsson E."/>
            <person name="Astvaldsson A."/>
            <person name="Peirasmaki D."/>
            <person name="Eckmann L."/>
            <person name="Andersson J.O."/>
            <person name="Svard S.G."/>
            <person name="Jerlstrom-Hultqvist J."/>
        </authorList>
    </citation>
    <scope>NUCLEOTIDE SEQUENCE [LARGE SCALE GENOMIC DNA]</scope>
    <source>
        <strain evidence="1 2">Roberts-Thomson</strain>
    </source>
</reference>
<accession>A0A4Z1SW85</accession>
<dbReference type="Proteomes" id="UP000315496">
    <property type="component" value="Chromosome 1"/>
</dbReference>
<protein>
    <submittedName>
        <fullName evidence="1">Uncharacterized protein</fullName>
    </submittedName>
</protein>
<evidence type="ECO:0000313" key="2">
    <source>
        <dbReference type="Proteomes" id="UP000315496"/>
    </source>
</evidence>
<sequence length="214" mass="23953">MAALDFNPCYDVVHLGDVTCHIVHQRQTAVEGAELTSSGKHSPASSGSWDDFNQASCLLSENTNADLCEVLHQVDAYAQPWAAVYCTYNSQTCNRDCAIIGTRDQILIYSNRRVMEVTDYLKEKHDMEDFRFQNFWVYQTHTGDYFLAWSLACADDRIATQYTVLLFDGADNVTKLGTGLINAYIKKISLFGNRLDYITNEGLSGSATFEGVVL</sequence>
<dbReference type="AlphaFoldDB" id="A0A4Z1SW85"/>
<evidence type="ECO:0000313" key="1">
    <source>
        <dbReference type="EMBL" id="TNJ30034.1"/>
    </source>
</evidence>